<dbReference type="AlphaFoldDB" id="A0A1Y2I405"/>
<dbReference type="EMBL" id="MCFL01000001">
    <property type="protein sequence ID" value="ORZ41600.1"/>
    <property type="molecule type" value="Genomic_DNA"/>
</dbReference>
<sequence>MTIASSALARQDPPVPQPNSVFNANLVPSIRTGFQAAIRSITTISTGLDPTMARFLFDQIHSLDPAFAKEHVCWSKDTCVWDWLLFSADEFTAIGPRLKFHHAVSALRRAGKGGDKQAVVAILRVLPDHIRQGVPFLRAMASLNETCPVVAAGLQESGWDWEKALHERGL</sequence>
<accession>A0A1Y2I405</accession>
<evidence type="ECO:0000313" key="2">
    <source>
        <dbReference type="Proteomes" id="UP000193411"/>
    </source>
</evidence>
<comment type="caution">
    <text evidence="1">The sequence shown here is derived from an EMBL/GenBank/DDBJ whole genome shotgun (WGS) entry which is preliminary data.</text>
</comment>
<dbReference type="Proteomes" id="UP000193411">
    <property type="component" value="Unassembled WGS sequence"/>
</dbReference>
<organism evidence="1 2">
    <name type="scientific">Catenaria anguillulae PL171</name>
    <dbReference type="NCBI Taxonomy" id="765915"/>
    <lineage>
        <taxon>Eukaryota</taxon>
        <taxon>Fungi</taxon>
        <taxon>Fungi incertae sedis</taxon>
        <taxon>Blastocladiomycota</taxon>
        <taxon>Blastocladiomycetes</taxon>
        <taxon>Blastocladiales</taxon>
        <taxon>Catenariaceae</taxon>
        <taxon>Catenaria</taxon>
    </lineage>
</organism>
<protein>
    <submittedName>
        <fullName evidence="1">Uncharacterized protein</fullName>
    </submittedName>
</protein>
<proteinExistence type="predicted"/>
<name>A0A1Y2I405_9FUNG</name>
<evidence type="ECO:0000313" key="1">
    <source>
        <dbReference type="EMBL" id="ORZ41600.1"/>
    </source>
</evidence>
<reference evidence="1 2" key="1">
    <citation type="submission" date="2016-07" db="EMBL/GenBank/DDBJ databases">
        <title>Pervasive Adenine N6-methylation of Active Genes in Fungi.</title>
        <authorList>
            <consortium name="DOE Joint Genome Institute"/>
            <person name="Mondo S.J."/>
            <person name="Dannebaum R.O."/>
            <person name="Kuo R.C."/>
            <person name="Labutti K."/>
            <person name="Haridas S."/>
            <person name="Kuo A."/>
            <person name="Salamov A."/>
            <person name="Ahrendt S.R."/>
            <person name="Lipzen A."/>
            <person name="Sullivan W."/>
            <person name="Andreopoulos W.B."/>
            <person name="Clum A."/>
            <person name="Lindquist E."/>
            <person name="Daum C."/>
            <person name="Ramamoorthy G.K."/>
            <person name="Gryganskyi A."/>
            <person name="Culley D."/>
            <person name="Magnuson J.K."/>
            <person name="James T.Y."/>
            <person name="O'Malley M.A."/>
            <person name="Stajich J.E."/>
            <person name="Spatafora J.W."/>
            <person name="Visel A."/>
            <person name="Grigoriev I.V."/>
        </authorList>
    </citation>
    <scope>NUCLEOTIDE SEQUENCE [LARGE SCALE GENOMIC DNA]</scope>
    <source>
        <strain evidence="1 2">PL171</strain>
    </source>
</reference>
<keyword evidence="2" id="KW-1185">Reference proteome</keyword>
<gene>
    <name evidence="1" type="ORF">BCR44DRAFT_1010266</name>
</gene>